<protein>
    <submittedName>
        <fullName evidence="3">Uncharacterized protein</fullName>
    </submittedName>
</protein>
<feature type="transmembrane region" description="Helical" evidence="2">
    <location>
        <begin position="28"/>
        <end position="55"/>
    </location>
</feature>
<gene>
    <name evidence="3" type="ORF">DICSQDRAFT_176071</name>
</gene>
<dbReference type="KEGG" id="dsq:DICSQDRAFT_176071"/>
<keyword evidence="2" id="KW-1133">Transmembrane helix</keyword>
<evidence type="ECO:0000313" key="3">
    <source>
        <dbReference type="EMBL" id="EJF55332.1"/>
    </source>
</evidence>
<dbReference type="EMBL" id="JH719789">
    <property type="protein sequence ID" value="EJF55332.1"/>
    <property type="molecule type" value="Genomic_DNA"/>
</dbReference>
<evidence type="ECO:0000313" key="4">
    <source>
        <dbReference type="Proteomes" id="UP000053319"/>
    </source>
</evidence>
<dbReference type="AlphaFoldDB" id="R7SJW8"/>
<evidence type="ECO:0000256" key="2">
    <source>
        <dbReference type="SAM" id="Phobius"/>
    </source>
</evidence>
<keyword evidence="2" id="KW-0472">Membrane</keyword>
<reference evidence="3 4" key="1">
    <citation type="journal article" date="2012" name="Science">
        <title>The Paleozoic origin of enzymatic lignin decomposition reconstructed from 31 fungal genomes.</title>
        <authorList>
            <person name="Floudas D."/>
            <person name="Binder M."/>
            <person name="Riley R."/>
            <person name="Barry K."/>
            <person name="Blanchette R.A."/>
            <person name="Henrissat B."/>
            <person name="Martinez A.T."/>
            <person name="Otillar R."/>
            <person name="Spatafora J.W."/>
            <person name="Yadav J.S."/>
            <person name="Aerts A."/>
            <person name="Benoit I."/>
            <person name="Boyd A."/>
            <person name="Carlson A."/>
            <person name="Copeland A."/>
            <person name="Coutinho P.M."/>
            <person name="de Vries R.P."/>
            <person name="Ferreira P."/>
            <person name="Findley K."/>
            <person name="Foster B."/>
            <person name="Gaskell J."/>
            <person name="Glotzer D."/>
            <person name="Gorecki P."/>
            <person name="Heitman J."/>
            <person name="Hesse C."/>
            <person name="Hori C."/>
            <person name="Igarashi K."/>
            <person name="Jurgens J.A."/>
            <person name="Kallen N."/>
            <person name="Kersten P."/>
            <person name="Kohler A."/>
            <person name="Kuees U."/>
            <person name="Kumar T.K.A."/>
            <person name="Kuo A."/>
            <person name="LaButti K."/>
            <person name="Larrondo L.F."/>
            <person name="Lindquist E."/>
            <person name="Ling A."/>
            <person name="Lombard V."/>
            <person name="Lucas S."/>
            <person name="Lundell T."/>
            <person name="Martin R."/>
            <person name="McLaughlin D.J."/>
            <person name="Morgenstern I."/>
            <person name="Morin E."/>
            <person name="Murat C."/>
            <person name="Nagy L.G."/>
            <person name="Nolan M."/>
            <person name="Ohm R.A."/>
            <person name="Patyshakuliyeva A."/>
            <person name="Rokas A."/>
            <person name="Ruiz-Duenas F.J."/>
            <person name="Sabat G."/>
            <person name="Salamov A."/>
            <person name="Samejima M."/>
            <person name="Schmutz J."/>
            <person name="Slot J.C."/>
            <person name="St John F."/>
            <person name="Stenlid J."/>
            <person name="Sun H."/>
            <person name="Sun S."/>
            <person name="Syed K."/>
            <person name="Tsang A."/>
            <person name="Wiebenga A."/>
            <person name="Young D."/>
            <person name="Pisabarro A."/>
            <person name="Eastwood D.C."/>
            <person name="Martin F."/>
            <person name="Cullen D."/>
            <person name="Grigoriev I.V."/>
            <person name="Hibbett D.S."/>
        </authorList>
    </citation>
    <scope>NUCLEOTIDE SEQUENCE [LARGE SCALE GENOMIC DNA]</scope>
    <source>
        <strain evidence="3 4">LYAD-421 SS1</strain>
    </source>
</reference>
<feature type="region of interest" description="Disordered" evidence="1">
    <location>
        <begin position="239"/>
        <end position="263"/>
    </location>
</feature>
<organism evidence="3 4">
    <name type="scientific">Dichomitus squalens (strain LYAD-421)</name>
    <name type="common">Western red white-rot fungus</name>
    <dbReference type="NCBI Taxonomy" id="732165"/>
    <lineage>
        <taxon>Eukaryota</taxon>
        <taxon>Fungi</taxon>
        <taxon>Dikarya</taxon>
        <taxon>Basidiomycota</taxon>
        <taxon>Agaricomycotina</taxon>
        <taxon>Agaricomycetes</taxon>
        <taxon>Polyporales</taxon>
        <taxon>Polyporaceae</taxon>
        <taxon>Dichomitus</taxon>
    </lineage>
</organism>
<evidence type="ECO:0000256" key="1">
    <source>
        <dbReference type="SAM" id="MobiDB-lite"/>
    </source>
</evidence>
<dbReference type="RefSeq" id="XP_007371930.1">
    <property type="nucleotide sequence ID" value="XM_007371868.1"/>
</dbReference>
<accession>R7SJW8</accession>
<dbReference type="HOGENOM" id="CLU_1057773_0_0_1"/>
<sequence length="263" mass="28764">MSKVSFVLPVYAVVLVSPLTLPSRPYSIFLRLVGATPGSLPLILVSILKVCLYIFSRARYQLVPAPQHGFTNNWYFLSSTSSSYRAIRRALFVKIPGGFHPIDKVCSILYTSIYLEDSDTRRAHALWRLTVVHARWLHTSLAYTRSPLSLLASLPVTLPSPVLPFNANAAVPAASSEKHLLHSIQLHISLARALPPYRCRTSSAARPYCFCSPLLDDAGASTPVCSGLCLGKRNRSQLSVQPGIGQPPEGKSWYISSGGMKDG</sequence>
<name>R7SJW8_DICSQ</name>
<proteinExistence type="predicted"/>
<keyword evidence="2" id="KW-0812">Transmembrane</keyword>
<dbReference type="GeneID" id="18840359"/>
<dbReference type="Proteomes" id="UP000053319">
    <property type="component" value="Unassembled WGS sequence"/>
</dbReference>